<evidence type="ECO:0000256" key="3">
    <source>
        <dbReference type="ARBA" id="ARBA00022512"/>
    </source>
</evidence>
<dbReference type="PROSITE" id="PS00502">
    <property type="entry name" value="POLYGALACTURONASE"/>
    <property type="match status" value="1"/>
</dbReference>
<dbReference type="EMBL" id="BTGU01000038">
    <property type="protein sequence ID" value="GMN51730.1"/>
    <property type="molecule type" value="Genomic_DNA"/>
</dbReference>
<name>A0AA88DBD4_FICCA</name>
<dbReference type="GO" id="GO:0004650">
    <property type="term" value="F:polygalacturonase activity"/>
    <property type="evidence" value="ECO:0007669"/>
    <property type="project" value="InterPro"/>
</dbReference>
<dbReference type="SMART" id="SM00710">
    <property type="entry name" value="PbH1"/>
    <property type="match status" value="5"/>
</dbReference>
<dbReference type="InterPro" id="IPR011050">
    <property type="entry name" value="Pectin_lyase_fold/virulence"/>
</dbReference>
<sequence length="398" mass="43482">MISSLVRYVFLLFLFFSTTKSQITDVKNVFNVMSYGAVADGKTDISKAISNAWNQACQSIGGGVVLIPKGSYFVNPVELKGPCKGKMVFSLRGDLKAPIYDQSWGDADHWISFQYIDNFMMNGGGSLDGQGPSAWPYNTCARDPNCKKLPVSLRLDFVTNARISYIRLINSKNFHMNIFSCRDINLDHMQITAPGNSPNTDGIHIAETTGLRVWDSVISTGDDCLSFGPGTKNVDISRVRCGPGHGISIGSLGKNPNEKDVEGFLVKDSTFIGTQNGVRIKTWALPNALNVYNITFQGISMHNVENPIIIDQEYCPSGNCNPQGSSQVQISNVKFMNIWGTSSSKVAVVLKCSESKPCREIELQDIDLSYQGKDGPAVSQCNNVKGVSYGQEQPPSCI</sequence>
<evidence type="ECO:0000256" key="5">
    <source>
        <dbReference type="ARBA" id="ARBA00022801"/>
    </source>
</evidence>
<evidence type="ECO:0000256" key="2">
    <source>
        <dbReference type="ARBA" id="ARBA00008834"/>
    </source>
</evidence>
<accession>A0AA88DBD4</accession>
<dbReference type="InterPro" id="IPR006626">
    <property type="entry name" value="PbH1"/>
</dbReference>
<comment type="similarity">
    <text evidence="2 9">Belongs to the glycosyl hydrolase 28 family.</text>
</comment>
<evidence type="ECO:0000256" key="9">
    <source>
        <dbReference type="RuleBase" id="RU361169"/>
    </source>
</evidence>
<keyword evidence="7" id="KW-0961">Cell wall biogenesis/degradation</keyword>
<evidence type="ECO:0000256" key="1">
    <source>
        <dbReference type="ARBA" id="ARBA00004191"/>
    </source>
</evidence>
<dbReference type="FunFam" id="2.160.20.10:FF:000004">
    <property type="entry name" value="Pectin lyase-like superfamily protein"/>
    <property type="match status" value="1"/>
</dbReference>
<keyword evidence="5 9" id="KW-0378">Hydrolase</keyword>
<evidence type="ECO:0000313" key="11">
    <source>
        <dbReference type="EMBL" id="GMN51730.1"/>
    </source>
</evidence>
<proteinExistence type="inferred from homology"/>
<evidence type="ECO:0000256" key="6">
    <source>
        <dbReference type="ARBA" id="ARBA00023295"/>
    </source>
</evidence>
<evidence type="ECO:0000256" key="4">
    <source>
        <dbReference type="ARBA" id="ARBA00022525"/>
    </source>
</evidence>
<evidence type="ECO:0000313" key="12">
    <source>
        <dbReference type="Proteomes" id="UP001187192"/>
    </source>
</evidence>
<keyword evidence="10" id="KW-0732">Signal</keyword>
<dbReference type="Proteomes" id="UP001187192">
    <property type="component" value="Unassembled WGS sequence"/>
</dbReference>
<comment type="caution">
    <text evidence="11">The sequence shown here is derived from an EMBL/GenBank/DDBJ whole genome shotgun (WGS) entry which is preliminary data.</text>
</comment>
<keyword evidence="4" id="KW-0964">Secreted</keyword>
<evidence type="ECO:0000256" key="8">
    <source>
        <dbReference type="PROSITE-ProRule" id="PRU10052"/>
    </source>
</evidence>
<evidence type="ECO:0000256" key="10">
    <source>
        <dbReference type="SAM" id="SignalP"/>
    </source>
</evidence>
<dbReference type="SUPFAM" id="SSF51126">
    <property type="entry name" value="Pectin lyase-like"/>
    <property type="match status" value="1"/>
</dbReference>
<feature type="active site" evidence="8">
    <location>
        <position position="245"/>
    </location>
</feature>
<evidence type="ECO:0000256" key="7">
    <source>
        <dbReference type="ARBA" id="ARBA00023316"/>
    </source>
</evidence>
<dbReference type="PANTHER" id="PTHR31375">
    <property type="match status" value="1"/>
</dbReference>
<feature type="chain" id="PRO_5041654777" evidence="10">
    <location>
        <begin position="22"/>
        <end position="398"/>
    </location>
</feature>
<reference evidence="11" key="1">
    <citation type="submission" date="2023-07" db="EMBL/GenBank/DDBJ databases">
        <title>draft genome sequence of fig (Ficus carica).</title>
        <authorList>
            <person name="Takahashi T."/>
            <person name="Nishimura K."/>
        </authorList>
    </citation>
    <scope>NUCLEOTIDE SEQUENCE</scope>
</reference>
<keyword evidence="6 9" id="KW-0326">Glycosidase</keyword>
<dbReference type="Pfam" id="PF00295">
    <property type="entry name" value="Glyco_hydro_28"/>
    <property type="match status" value="1"/>
</dbReference>
<keyword evidence="12" id="KW-1185">Reference proteome</keyword>
<keyword evidence="3" id="KW-0134">Cell wall</keyword>
<gene>
    <name evidence="11" type="ORF">TIFTF001_020870</name>
</gene>
<organism evidence="11 12">
    <name type="scientific">Ficus carica</name>
    <name type="common">Common fig</name>
    <dbReference type="NCBI Taxonomy" id="3494"/>
    <lineage>
        <taxon>Eukaryota</taxon>
        <taxon>Viridiplantae</taxon>
        <taxon>Streptophyta</taxon>
        <taxon>Embryophyta</taxon>
        <taxon>Tracheophyta</taxon>
        <taxon>Spermatophyta</taxon>
        <taxon>Magnoliopsida</taxon>
        <taxon>eudicotyledons</taxon>
        <taxon>Gunneridae</taxon>
        <taxon>Pentapetalae</taxon>
        <taxon>rosids</taxon>
        <taxon>fabids</taxon>
        <taxon>Rosales</taxon>
        <taxon>Moraceae</taxon>
        <taxon>Ficeae</taxon>
        <taxon>Ficus</taxon>
    </lineage>
</organism>
<feature type="signal peptide" evidence="10">
    <location>
        <begin position="1"/>
        <end position="21"/>
    </location>
</feature>
<dbReference type="Gene3D" id="2.160.20.10">
    <property type="entry name" value="Single-stranded right-handed beta-helix, Pectin lyase-like"/>
    <property type="match status" value="1"/>
</dbReference>
<dbReference type="AlphaFoldDB" id="A0AA88DBD4"/>
<protein>
    <submittedName>
        <fullName evidence="11">Uncharacterized protein</fullName>
    </submittedName>
</protein>
<comment type="subcellular location">
    <subcellularLocation>
        <location evidence="1">Secreted</location>
        <location evidence="1">Cell wall</location>
    </subcellularLocation>
</comment>
<dbReference type="InterPro" id="IPR000743">
    <property type="entry name" value="Glyco_hydro_28"/>
</dbReference>
<dbReference type="GO" id="GO:0005975">
    <property type="term" value="P:carbohydrate metabolic process"/>
    <property type="evidence" value="ECO:0007669"/>
    <property type="project" value="InterPro"/>
</dbReference>
<dbReference type="GO" id="GO:0071555">
    <property type="term" value="P:cell wall organization"/>
    <property type="evidence" value="ECO:0007669"/>
    <property type="project" value="UniProtKB-KW"/>
</dbReference>
<dbReference type="InterPro" id="IPR012334">
    <property type="entry name" value="Pectin_lyas_fold"/>
</dbReference>